<proteinExistence type="inferred from homology"/>
<dbReference type="GO" id="GO:0015093">
    <property type="term" value="F:ferrous iron transmembrane transporter activity"/>
    <property type="evidence" value="ECO:0007669"/>
    <property type="project" value="TreeGrafter"/>
</dbReference>
<gene>
    <name evidence="8" type="ORF">DJ90_6144</name>
</gene>
<dbReference type="InterPro" id="IPR004923">
    <property type="entry name" value="FTR1/Fip1/EfeU"/>
</dbReference>
<feature type="transmembrane region" description="Helical" evidence="6">
    <location>
        <begin position="361"/>
        <end position="382"/>
    </location>
</feature>
<feature type="transmembrane region" description="Helical" evidence="6">
    <location>
        <begin position="538"/>
        <end position="555"/>
    </location>
</feature>
<dbReference type="GO" id="GO:0033573">
    <property type="term" value="C:high-affinity iron permease complex"/>
    <property type="evidence" value="ECO:0007669"/>
    <property type="project" value="InterPro"/>
</dbReference>
<feature type="transmembrane region" description="Helical" evidence="6">
    <location>
        <begin position="506"/>
        <end position="526"/>
    </location>
</feature>
<dbReference type="PANTHER" id="PTHR31632">
    <property type="entry name" value="IRON TRANSPORTER FTH1"/>
    <property type="match status" value="1"/>
</dbReference>
<evidence type="ECO:0000256" key="6">
    <source>
        <dbReference type="SAM" id="Phobius"/>
    </source>
</evidence>
<dbReference type="Proteomes" id="UP000029278">
    <property type="component" value="Unassembled WGS sequence"/>
</dbReference>
<evidence type="ECO:0000256" key="5">
    <source>
        <dbReference type="ARBA" id="ARBA00023136"/>
    </source>
</evidence>
<feature type="transmembrane region" description="Helical" evidence="6">
    <location>
        <begin position="428"/>
        <end position="448"/>
    </location>
</feature>
<comment type="subcellular location">
    <subcellularLocation>
        <location evidence="1">Membrane</location>
        <topology evidence="1">Multi-pass membrane protein</topology>
    </subcellularLocation>
</comment>
<dbReference type="PANTHER" id="PTHR31632:SF2">
    <property type="entry name" value="PLASMA MEMBRANE IRON PERMEASE"/>
    <property type="match status" value="1"/>
</dbReference>
<reference evidence="8 9" key="1">
    <citation type="submission" date="2014-04" db="EMBL/GenBank/DDBJ databases">
        <authorList>
            <person name="Bishop-Lilly K.A."/>
            <person name="Broomall S.M."/>
            <person name="Chain P.S."/>
            <person name="Chertkov O."/>
            <person name="Coyne S.R."/>
            <person name="Daligault H.E."/>
            <person name="Davenport K.W."/>
            <person name="Erkkila T."/>
            <person name="Frey K.G."/>
            <person name="Gibbons H.S."/>
            <person name="Gu W."/>
            <person name="Jaissle J."/>
            <person name="Johnson S.L."/>
            <person name="Koroleva G.I."/>
            <person name="Ladner J.T."/>
            <person name="Lo C.-C."/>
            <person name="Minogue T.D."/>
            <person name="Munk C."/>
            <person name="Palacios G.F."/>
            <person name="Redden C.L."/>
            <person name="Rosenzweig C.N."/>
            <person name="Scholz M.B."/>
            <person name="Teshima H."/>
            <person name="Xu Y."/>
        </authorList>
    </citation>
    <scope>NUCLEOTIDE SEQUENCE [LARGE SCALE GENOMIC DNA]</scope>
    <source>
        <strain evidence="8 9">8244</strain>
    </source>
</reference>
<evidence type="ECO:0000256" key="3">
    <source>
        <dbReference type="ARBA" id="ARBA00022692"/>
    </source>
</evidence>
<sequence length="624" mass="66049">MSITPYAPQPSPVRFRGDRRLSSRALRLAVCLMVLATVCACLASGAGAAAETPKSAASDSLLPLVGGALVEAGGGNWDEASAELEKFEAAWGQIDSAPAGEAAAAVSEALTAAKEAVRNEDADDAKTRLSTLAKQVNEFIQSGGDRAETDAMGKEAAGRLLKMVNNTLKPLENGNPDEAQSRFKQILDGWSKMEGPIRSGHFGVYSDVETHMSLVRIALQADPVKTEQAAGELQKLADLLQNYIGGKLDDSAATALPAAGQTGLKDAIALLKAAAQAAAAGDAAGAAEQMQAFIVMWPRVEGEVSISSPAAYTATENRMTEAQSYLLSSPPDFMRAANIISQMLSDLEPLAAKTSYTAWDAALVLLREGLEAILVLAALLAFAKRANQPAARRFIWAGAGSGLALSAALAVVLTYAVAQAVSGGARELLEGFIGLAAVVMMLAVGHFLHSKSSAQAWNQYIAKQFGGAMERGSLWSLFVLSGLAILREGAETAVFYIGMAPSIELSQLLIGMLGALAALAVLGFALIRFSVRLPIKPFMLMASLFIYFLVIRFTGESLHALQVAGVLPAHSRSWLPAAGWVGAYPTWETFLPQSVLLLFVLWRLLAGEKQEKQKHKRNVYQHTP</sequence>
<organism evidence="8 9">
    <name type="scientific">Paenibacillus macerans</name>
    <name type="common">Bacillus macerans</name>
    <dbReference type="NCBI Taxonomy" id="44252"/>
    <lineage>
        <taxon>Bacteria</taxon>
        <taxon>Bacillati</taxon>
        <taxon>Bacillota</taxon>
        <taxon>Bacilli</taxon>
        <taxon>Bacillales</taxon>
        <taxon>Paenibacillaceae</taxon>
        <taxon>Paenibacillus</taxon>
    </lineage>
</organism>
<keyword evidence="3 6" id="KW-0812">Transmembrane</keyword>
<evidence type="ECO:0000256" key="7">
    <source>
        <dbReference type="SAM" id="SignalP"/>
    </source>
</evidence>
<evidence type="ECO:0000313" key="8">
    <source>
        <dbReference type="EMBL" id="KFN11374.1"/>
    </source>
</evidence>
<evidence type="ECO:0000256" key="1">
    <source>
        <dbReference type="ARBA" id="ARBA00004141"/>
    </source>
</evidence>
<feature type="transmembrane region" description="Helical" evidence="6">
    <location>
        <begin position="590"/>
        <end position="606"/>
    </location>
</feature>
<dbReference type="EMBL" id="JMQA01000010">
    <property type="protein sequence ID" value="KFN11374.1"/>
    <property type="molecule type" value="Genomic_DNA"/>
</dbReference>
<dbReference type="AlphaFoldDB" id="A0A090ZJ48"/>
<dbReference type="STRING" id="44252.DJ90_6144"/>
<dbReference type="Pfam" id="PF03239">
    <property type="entry name" value="FTR1"/>
    <property type="match status" value="1"/>
</dbReference>
<feature type="transmembrane region" description="Helical" evidence="6">
    <location>
        <begin position="394"/>
        <end position="416"/>
    </location>
</feature>
<protein>
    <submittedName>
        <fullName evidence="8">Iron permease FTR1 family protein</fullName>
    </submittedName>
</protein>
<comment type="caution">
    <text evidence="8">The sequence shown here is derived from an EMBL/GenBank/DDBJ whole genome shotgun (WGS) entry which is preliminary data.</text>
</comment>
<keyword evidence="9" id="KW-1185">Reference proteome</keyword>
<evidence type="ECO:0000313" key="9">
    <source>
        <dbReference type="Proteomes" id="UP000029278"/>
    </source>
</evidence>
<accession>A0A090ZJ48</accession>
<feature type="chain" id="PRO_5039386433" evidence="7">
    <location>
        <begin position="44"/>
        <end position="624"/>
    </location>
</feature>
<evidence type="ECO:0000256" key="2">
    <source>
        <dbReference type="ARBA" id="ARBA00008333"/>
    </source>
</evidence>
<dbReference type="GeneID" id="77011883"/>
<feature type="transmembrane region" description="Helical" evidence="6">
    <location>
        <begin position="468"/>
        <end position="486"/>
    </location>
</feature>
<keyword evidence="4 6" id="KW-1133">Transmembrane helix</keyword>
<keyword evidence="7" id="KW-0732">Signal</keyword>
<comment type="similarity">
    <text evidence="2">Belongs to the oxidase-dependent Fe transporter (OFeT) (TC 9.A.10.1) family.</text>
</comment>
<keyword evidence="5 6" id="KW-0472">Membrane</keyword>
<dbReference type="RefSeq" id="WP_240534104.1">
    <property type="nucleotide sequence ID" value="NZ_BOSD01000007.1"/>
</dbReference>
<name>A0A090ZJ48_PAEMA</name>
<dbReference type="PATRIC" id="fig|44252.3.peg.672"/>
<feature type="signal peptide" evidence="7">
    <location>
        <begin position="1"/>
        <end position="43"/>
    </location>
</feature>
<evidence type="ECO:0000256" key="4">
    <source>
        <dbReference type="ARBA" id="ARBA00022989"/>
    </source>
</evidence>
<dbReference type="HOGENOM" id="CLU_023979_0_0_9"/>